<dbReference type="EMBL" id="CP126446">
    <property type="protein sequence ID" value="WIF98716.1"/>
    <property type="molecule type" value="Genomic_DNA"/>
</dbReference>
<gene>
    <name evidence="1" type="ORF">QNI29_03430</name>
</gene>
<dbReference type="CDD" id="cd11527">
    <property type="entry name" value="NTP-PPase_dUTPase"/>
    <property type="match status" value="1"/>
</dbReference>
<dbReference type="SUPFAM" id="SSF101386">
    <property type="entry name" value="all-alpha NTP pyrophosphatases"/>
    <property type="match status" value="1"/>
</dbReference>
<evidence type="ECO:0000313" key="2">
    <source>
        <dbReference type="Proteomes" id="UP001236652"/>
    </source>
</evidence>
<proteinExistence type="predicted"/>
<organism evidence="1 2">
    <name type="scientific">Pontibacillus chungwhensis</name>
    <dbReference type="NCBI Taxonomy" id="265426"/>
    <lineage>
        <taxon>Bacteria</taxon>
        <taxon>Bacillati</taxon>
        <taxon>Bacillota</taxon>
        <taxon>Bacilli</taxon>
        <taxon>Bacillales</taxon>
        <taxon>Bacillaceae</taxon>
        <taxon>Pontibacillus</taxon>
    </lineage>
</organism>
<dbReference type="RefSeq" id="WP_231418487.1">
    <property type="nucleotide sequence ID" value="NZ_CP126446.1"/>
</dbReference>
<reference evidence="1 2" key="1">
    <citation type="submission" date="2023-05" db="EMBL/GenBank/DDBJ databases">
        <title>Comparative genomics reveals the evidence of polycyclic aromatic hydrocarbons degradation in moderately halophilic genus Pontibacillus.</title>
        <authorList>
            <person name="Yang H."/>
            <person name="Qian Z."/>
        </authorList>
    </citation>
    <scope>NUCLEOTIDE SEQUENCE [LARGE SCALE GENOMIC DNA]</scope>
    <source>
        <strain evidence="2">HN14</strain>
    </source>
</reference>
<dbReference type="InterPro" id="IPR016947">
    <property type="entry name" value="UCP030140"/>
</dbReference>
<dbReference type="InterPro" id="IPR014871">
    <property type="entry name" value="dUTPase/dCTP_pyrophosphatase"/>
</dbReference>
<protein>
    <submittedName>
        <fullName evidence="1">dUTP diphosphatase</fullName>
    </submittedName>
</protein>
<keyword evidence="2" id="KW-1185">Reference proteome</keyword>
<dbReference type="Proteomes" id="UP001236652">
    <property type="component" value="Chromosome"/>
</dbReference>
<sequence>MNLDKLMEVQGGLDSHVVLEKGLEEQDLFNQKVLALQVEIAELANETRCFKFWSSKEPSEPEIQLEEYVDGIHFFLSLAIDLKMEPSSLMVWDDFTEANLTETLLSVLSEISSLYVLKDVNLPASIFLEDLQEILREAFQVYVGIASKFLGFSWEEVEEAYYKKNNINHQRQLNGY</sequence>
<accession>A0ABY8V150</accession>
<dbReference type="PIRSF" id="PIRSF030140">
    <property type="entry name" value="UCP030140"/>
    <property type="match status" value="1"/>
</dbReference>
<evidence type="ECO:0000313" key="1">
    <source>
        <dbReference type="EMBL" id="WIF98716.1"/>
    </source>
</evidence>
<dbReference type="Gene3D" id="1.10.4010.10">
    <property type="entry name" value="Type II deoxyuridine triphosphatase"/>
    <property type="match status" value="1"/>
</dbReference>
<name>A0ABY8V150_9BACI</name>
<dbReference type="Pfam" id="PF08761">
    <property type="entry name" value="dUTPase_2"/>
    <property type="match status" value="1"/>
</dbReference>